<dbReference type="InterPro" id="IPR006553">
    <property type="entry name" value="Leu-rich_rpt_Cys-con_subtyp"/>
</dbReference>
<comment type="caution">
    <text evidence="2">The sequence shown here is derived from an EMBL/GenBank/DDBJ whole genome shotgun (WGS) entry which is preliminary data.</text>
</comment>
<dbReference type="GO" id="GO:0031146">
    <property type="term" value="P:SCF-dependent proteasomal ubiquitin-dependent protein catabolic process"/>
    <property type="evidence" value="ECO:0007669"/>
    <property type="project" value="TreeGrafter"/>
</dbReference>
<dbReference type="Gene3D" id="1.20.1280.50">
    <property type="match status" value="1"/>
</dbReference>
<dbReference type="PANTHER" id="PTHR13318">
    <property type="entry name" value="PARTNER OF PAIRED, ISOFORM B-RELATED"/>
    <property type="match status" value="1"/>
</dbReference>
<dbReference type="InterPro" id="IPR032675">
    <property type="entry name" value="LRR_dom_sf"/>
</dbReference>
<reference evidence="2" key="2">
    <citation type="submission" date="2020-08" db="EMBL/GenBank/DDBJ databases">
        <title>Plant Genome Project.</title>
        <authorList>
            <person name="Zhang R.-G."/>
        </authorList>
    </citation>
    <scope>NUCLEOTIDE SEQUENCE</scope>
    <source>
        <strain evidence="2">Huo1</strain>
        <tissue evidence="2">Leaf</tissue>
    </source>
</reference>
<dbReference type="AlphaFoldDB" id="A0A8X9AA53"/>
<feature type="region of interest" description="Disordered" evidence="1">
    <location>
        <begin position="53"/>
        <end position="79"/>
    </location>
</feature>
<dbReference type="PANTHER" id="PTHR13318:SF74">
    <property type="entry name" value="OS02G0658500 PROTEIN"/>
    <property type="match status" value="1"/>
</dbReference>
<feature type="compositionally biased region" description="Polar residues" evidence="1">
    <location>
        <begin position="53"/>
        <end position="75"/>
    </location>
</feature>
<dbReference type="Gene3D" id="3.80.10.10">
    <property type="entry name" value="Ribonuclease Inhibitor"/>
    <property type="match status" value="1"/>
</dbReference>
<name>A0A8X9AA53_SALSN</name>
<dbReference type="SUPFAM" id="SSF52047">
    <property type="entry name" value="RNI-like"/>
    <property type="match status" value="1"/>
</dbReference>
<organism evidence="2">
    <name type="scientific">Salvia splendens</name>
    <name type="common">Scarlet sage</name>
    <dbReference type="NCBI Taxonomy" id="180675"/>
    <lineage>
        <taxon>Eukaryota</taxon>
        <taxon>Viridiplantae</taxon>
        <taxon>Streptophyta</taxon>
        <taxon>Embryophyta</taxon>
        <taxon>Tracheophyta</taxon>
        <taxon>Spermatophyta</taxon>
        <taxon>Magnoliopsida</taxon>
        <taxon>eudicotyledons</taxon>
        <taxon>Gunneridae</taxon>
        <taxon>Pentapetalae</taxon>
        <taxon>asterids</taxon>
        <taxon>lamiids</taxon>
        <taxon>Lamiales</taxon>
        <taxon>Lamiaceae</taxon>
        <taxon>Nepetoideae</taxon>
        <taxon>Mentheae</taxon>
        <taxon>Salviinae</taxon>
        <taxon>Salvia</taxon>
        <taxon>Salvia subgen. Calosphace</taxon>
        <taxon>core Calosphace</taxon>
    </lineage>
</organism>
<dbReference type="EMBL" id="PNBA02000002">
    <property type="protein sequence ID" value="KAG6432329.1"/>
    <property type="molecule type" value="Genomic_DNA"/>
</dbReference>
<dbReference type="SMART" id="SM00367">
    <property type="entry name" value="LRR_CC"/>
    <property type="match status" value="2"/>
</dbReference>
<dbReference type="Proteomes" id="UP000298416">
    <property type="component" value="Unassembled WGS sequence"/>
</dbReference>
<keyword evidence="3" id="KW-1185">Reference proteome</keyword>
<proteinExistence type="predicted"/>
<evidence type="ECO:0000313" key="2">
    <source>
        <dbReference type="EMBL" id="KAG6432329.1"/>
    </source>
</evidence>
<evidence type="ECO:0000313" key="3">
    <source>
        <dbReference type="Proteomes" id="UP000298416"/>
    </source>
</evidence>
<gene>
    <name evidence="2" type="ORF">SASPL_103905</name>
</gene>
<evidence type="ECO:0008006" key="4">
    <source>
        <dbReference type="Google" id="ProtNLM"/>
    </source>
</evidence>
<evidence type="ECO:0000256" key="1">
    <source>
        <dbReference type="SAM" id="MobiDB-lite"/>
    </source>
</evidence>
<sequence length="513" mass="57026">MSSLPDHNAVFDPNNPGRKRHFSWPEQLSGERFDQNDVLKHVILKLHLRSISHSGSTTPQSESEPDSESLNSSPLSAAPDCSRALSDELLLNVLSRITDRKQHLSNSLVCKAWCLISGRLIQSIKVLDWEFLESGRLSLRFPNLFDVNIVPASINFETNSAILLSCKLLDVYLNSDVLGNDGLFVRRDDILDSERIDRCVKMLAKRCRNLRRIVLMNASEEGLGCLANDCELLQEMELHYCGDLSLKGVCKFRNLQILKLIGRIGGIYDSVVSDIGMTILAQGCGRLVKLELVGCEGSYDGIKAIGMCCQMLEELTLCNHRMEGGWIAALSYCGNLKTLSIQSCKYIDQSPGPDEHLGSCPMLEELHLRRCHMRDKHGVRALFLVCQNIRVLEIEDCWGLDDSIFAAATIFSKKLVFKTFEVASRSIRSVSLEGCSLLTTEGLESVVLSWIEIDRLKVISCSNVKDSEITPELATLFSDLKELKWRPDSRSLLSASLTGTGVGEKGGKSLISK</sequence>
<dbReference type="FunFam" id="3.80.10.10:FF:002340">
    <property type="entry name" value="Uncharacterized protein"/>
    <property type="match status" value="1"/>
</dbReference>
<reference evidence="2" key="1">
    <citation type="submission" date="2018-01" db="EMBL/GenBank/DDBJ databases">
        <authorList>
            <person name="Mao J.F."/>
        </authorList>
    </citation>
    <scope>NUCLEOTIDE SEQUENCE</scope>
    <source>
        <strain evidence="2">Huo1</strain>
        <tissue evidence="2">Leaf</tissue>
    </source>
</reference>
<dbReference type="GO" id="GO:0019005">
    <property type="term" value="C:SCF ubiquitin ligase complex"/>
    <property type="evidence" value="ECO:0007669"/>
    <property type="project" value="TreeGrafter"/>
</dbReference>
<accession>A0A8X9AA53</accession>
<protein>
    <recommendedName>
        <fullName evidence="4">F-box and leucine-rich repeat protein 2/20</fullName>
    </recommendedName>
</protein>
<feature type="region of interest" description="Disordered" evidence="1">
    <location>
        <begin position="1"/>
        <end position="23"/>
    </location>
</feature>